<dbReference type="InterPro" id="IPR002545">
    <property type="entry name" value="CheW-lke_dom"/>
</dbReference>
<feature type="domain" description="HPt" evidence="11">
    <location>
        <begin position="1"/>
        <end position="101"/>
    </location>
</feature>
<feature type="domain" description="Histidine kinase" evidence="9">
    <location>
        <begin position="416"/>
        <end position="618"/>
    </location>
</feature>
<gene>
    <name evidence="12" type="ORF">GTP27_07595</name>
</gene>
<dbReference type="RefSeq" id="WP_161038588.1">
    <property type="nucleotide sequence ID" value="NZ_WWCM01000004.1"/>
</dbReference>
<dbReference type="InterPro" id="IPR036641">
    <property type="entry name" value="HPT_dom_sf"/>
</dbReference>
<dbReference type="Pfam" id="PF01584">
    <property type="entry name" value="CheW"/>
    <property type="match status" value="1"/>
</dbReference>
<dbReference type="SUPFAM" id="SSF47384">
    <property type="entry name" value="Homodimeric domain of signal transducing histidine kinase"/>
    <property type="match status" value="1"/>
</dbReference>
<dbReference type="PROSITE" id="PS50109">
    <property type="entry name" value="HIS_KIN"/>
    <property type="match status" value="1"/>
</dbReference>
<dbReference type="SUPFAM" id="SSF47226">
    <property type="entry name" value="Histidine-containing phosphotransfer domain, HPT domain"/>
    <property type="match status" value="1"/>
</dbReference>
<dbReference type="InterPro" id="IPR037006">
    <property type="entry name" value="CheA-like_homodim_sf"/>
</dbReference>
<keyword evidence="6" id="KW-0902">Two-component regulatory system</keyword>
<dbReference type="EMBL" id="WWCM01000004">
    <property type="protein sequence ID" value="MYM39195.1"/>
    <property type="molecule type" value="Genomic_DNA"/>
</dbReference>
<evidence type="ECO:0000259" key="10">
    <source>
        <dbReference type="PROSITE" id="PS50851"/>
    </source>
</evidence>
<dbReference type="InterPro" id="IPR036061">
    <property type="entry name" value="CheW-like_dom_sf"/>
</dbReference>
<evidence type="ECO:0000256" key="3">
    <source>
        <dbReference type="ARBA" id="ARBA00022553"/>
    </source>
</evidence>
<dbReference type="PROSITE" id="PS50851">
    <property type="entry name" value="CHEW"/>
    <property type="match status" value="1"/>
</dbReference>
<dbReference type="SMART" id="SM00260">
    <property type="entry name" value="CheW"/>
    <property type="match status" value="1"/>
</dbReference>
<evidence type="ECO:0000256" key="5">
    <source>
        <dbReference type="ARBA" id="ARBA00022777"/>
    </source>
</evidence>
<sequence length="751" mass="80119">MMTLLEQFLAEAREALTAIDGTLIALEAQPQDGQLITGLFRLVHTLKGNCGLFDFPEMIRLLHAAEDVMEAMRAGQMAYRAELADRLLAAMDLVGRLCDCAEREQPADAALAAEALESARLLRALLGQCEAGATPDAGAAAPAATPPMPAMPAAAWLAARAAASRGEHPRLVIYRPDAQCFFSGEDPLHRAMGVPGLLWGSMQEREPWPELAELDPFRCNLDFYMISRAGEDELAEHFRYVPEQWQHWLLPAPPRVSGQPALAAMLAAQREILALPGVATAQDGRLEAVQQVLAACLHEAGHDAQQESLAAALASCRQSGQSGPLLAWLAQVFPGAPQPADAAPPAEADGPSAAAGTEGGAARVLRVEQGKIDRLMELIGEVVVAKNAIPYLAARAEQVFAVPALAREIEAQYGVIKRIAEEMQDAIMQVRMMPVSFIFQRFPRLVRDLSRRLGKEVRLEISGQETAADKNIIEGLADPLLHILRNSLDHGFEDAASRIAAGKPACGTLSVAARQEGDRVCITIRDDGRGIDPVAIRRSACAKGLIDEASAARLSDQEAVNLVFAPGFSTAAAVSDISGRGVGMDVVRNAVQKVQGTLTLESRAGAGTCISLSLPLSMAVTQVLTIETDGQRFGVPMDAVRETVRVPLQSVRRIKQRQVVTLRGCVLPLLALNEVLGLSAPPRLNAEQELAVLVLGEGDSRVGLLVDQFHQAVSIILKPLAGMLGGLALYSGSALMGDGSVLMVLNPKEIF</sequence>
<proteinExistence type="predicted"/>
<evidence type="ECO:0000259" key="9">
    <source>
        <dbReference type="PROSITE" id="PS50109"/>
    </source>
</evidence>
<dbReference type="Proteomes" id="UP000478090">
    <property type="component" value="Unassembled WGS sequence"/>
</dbReference>
<dbReference type="PRINTS" id="PR00344">
    <property type="entry name" value="BCTRLSENSOR"/>
</dbReference>
<comment type="caution">
    <text evidence="12">The sequence shown here is derived from an EMBL/GenBank/DDBJ whole genome shotgun (WGS) entry which is preliminary data.</text>
</comment>
<dbReference type="InterPro" id="IPR036097">
    <property type="entry name" value="HisK_dim/P_sf"/>
</dbReference>
<dbReference type="CDD" id="cd00088">
    <property type="entry name" value="HPT"/>
    <property type="match status" value="1"/>
</dbReference>
<keyword evidence="5" id="KW-0418">Kinase</keyword>
<dbReference type="SMART" id="SM00073">
    <property type="entry name" value="HPT"/>
    <property type="match status" value="1"/>
</dbReference>
<dbReference type="SUPFAM" id="SSF50341">
    <property type="entry name" value="CheW-like"/>
    <property type="match status" value="1"/>
</dbReference>
<keyword evidence="13" id="KW-1185">Reference proteome</keyword>
<feature type="compositionally biased region" description="Low complexity" evidence="8">
    <location>
        <begin position="338"/>
        <end position="356"/>
    </location>
</feature>
<dbReference type="SUPFAM" id="SSF55874">
    <property type="entry name" value="ATPase domain of HSP90 chaperone/DNA topoisomerase II/histidine kinase"/>
    <property type="match status" value="1"/>
</dbReference>
<dbReference type="InterPro" id="IPR003594">
    <property type="entry name" value="HATPase_dom"/>
</dbReference>
<dbReference type="Gene3D" id="2.40.50.180">
    <property type="entry name" value="CheA-289, Domain 4"/>
    <property type="match status" value="1"/>
</dbReference>
<dbReference type="Gene3D" id="1.20.120.160">
    <property type="entry name" value="HPT domain"/>
    <property type="match status" value="1"/>
</dbReference>
<evidence type="ECO:0000313" key="12">
    <source>
        <dbReference type="EMBL" id="MYM39195.1"/>
    </source>
</evidence>
<dbReference type="Gene3D" id="1.10.287.560">
    <property type="entry name" value="Histidine kinase CheA-like, homodimeric domain"/>
    <property type="match status" value="1"/>
</dbReference>
<feature type="modified residue" description="Phosphohistidine" evidence="7">
    <location>
        <position position="44"/>
    </location>
</feature>
<accession>A0ABW9VJV3</accession>
<dbReference type="InterPro" id="IPR005467">
    <property type="entry name" value="His_kinase_dom"/>
</dbReference>
<evidence type="ECO:0000256" key="7">
    <source>
        <dbReference type="PROSITE-ProRule" id="PRU00110"/>
    </source>
</evidence>
<dbReference type="InterPro" id="IPR051315">
    <property type="entry name" value="Bact_Chemotaxis_CheA"/>
</dbReference>
<dbReference type="PANTHER" id="PTHR43395:SF1">
    <property type="entry name" value="CHEMOTAXIS PROTEIN CHEA"/>
    <property type="match status" value="1"/>
</dbReference>
<evidence type="ECO:0000256" key="6">
    <source>
        <dbReference type="ARBA" id="ARBA00023012"/>
    </source>
</evidence>
<name>A0ABW9VJV3_9BURK</name>
<dbReference type="EC" id="2.7.13.3" evidence="2"/>
<keyword evidence="3 7" id="KW-0597">Phosphoprotein</keyword>
<dbReference type="CDD" id="cd16916">
    <property type="entry name" value="HATPase_CheA-like"/>
    <property type="match status" value="1"/>
</dbReference>
<organism evidence="12 13">
    <name type="scientific">Duganella qianjiadongensis</name>
    <dbReference type="NCBI Taxonomy" id="2692176"/>
    <lineage>
        <taxon>Bacteria</taxon>
        <taxon>Pseudomonadati</taxon>
        <taxon>Pseudomonadota</taxon>
        <taxon>Betaproteobacteria</taxon>
        <taxon>Burkholderiales</taxon>
        <taxon>Oxalobacteraceae</taxon>
        <taxon>Telluria group</taxon>
        <taxon>Duganella</taxon>
    </lineage>
</organism>
<dbReference type="Pfam" id="PF01627">
    <property type="entry name" value="Hpt"/>
    <property type="match status" value="1"/>
</dbReference>
<reference evidence="12 13" key="1">
    <citation type="submission" date="2019-12" db="EMBL/GenBank/DDBJ databases">
        <title>Novel species isolated from a subtropical stream in China.</title>
        <authorList>
            <person name="Lu H."/>
        </authorList>
    </citation>
    <scope>NUCLEOTIDE SEQUENCE [LARGE SCALE GENOMIC DNA]</scope>
    <source>
        <strain evidence="12 13">CY13W</strain>
    </source>
</reference>
<dbReference type="Pfam" id="PF02518">
    <property type="entry name" value="HATPase_c"/>
    <property type="match status" value="1"/>
</dbReference>
<evidence type="ECO:0000313" key="13">
    <source>
        <dbReference type="Proteomes" id="UP000478090"/>
    </source>
</evidence>
<dbReference type="Gene3D" id="3.30.565.10">
    <property type="entry name" value="Histidine kinase-like ATPase, C-terminal domain"/>
    <property type="match status" value="1"/>
</dbReference>
<dbReference type="SMART" id="SM00387">
    <property type="entry name" value="HATPase_c"/>
    <property type="match status" value="1"/>
</dbReference>
<evidence type="ECO:0000256" key="4">
    <source>
        <dbReference type="ARBA" id="ARBA00022679"/>
    </source>
</evidence>
<dbReference type="InterPro" id="IPR008207">
    <property type="entry name" value="Sig_transdc_His_kin_Hpt_dom"/>
</dbReference>
<feature type="domain" description="CheW-like" evidence="10">
    <location>
        <begin position="620"/>
        <end position="751"/>
    </location>
</feature>
<dbReference type="PROSITE" id="PS50894">
    <property type="entry name" value="HPT"/>
    <property type="match status" value="1"/>
</dbReference>
<dbReference type="Pfam" id="PF02895">
    <property type="entry name" value="H-kinase_dim"/>
    <property type="match status" value="1"/>
</dbReference>
<keyword evidence="4" id="KW-0808">Transferase</keyword>
<feature type="region of interest" description="Disordered" evidence="8">
    <location>
        <begin position="338"/>
        <end position="359"/>
    </location>
</feature>
<dbReference type="InterPro" id="IPR004105">
    <property type="entry name" value="CheA-like_dim"/>
</dbReference>
<dbReference type="InterPro" id="IPR036890">
    <property type="entry name" value="HATPase_C_sf"/>
</dbReference>
<protein>
    <recommendedName>
        <fullName evidence="2">histidine kinase</fullName>
        <ecNumber evidence="2">2.7.13.3</ecNumber>
    </recommendedName>
</protein>
<evidence type="ECO:0000256" key="1">
    <source>
        <dbReference type="ARBA" id="ARBA00000085"/>
    </source>
</evidence>
<evidence type="ECO:0000259" key="11">
    <source>
        <dbReference type="PROSITE" id="PS50894"/>
    </source>
</evidence>
<dbReference type="PANTHER" id="PTHR43395">
    <property type="entry name" value="SENSOR HISTIDINE KINASE CHEA"/>
    <property type="match status" value="1"/>
</dbReference>
<dbReference type="SMART" id="SM01231">
    <property type="entry name" value="H-kinase_dim"/>
    <property type="match status" value="1"/>
</dbReference>
<evidence type="ECO:0000256" key="8">
    <source>
        <dbReference type="SAM" id="MobiDB-lite"/>
    </source>
</evidence>
<comment type="catalytic activity">
    <reaction evidence="1">
        <text>ATP + protein L-histidine = ADP + protein N-phospho-L-histidine.</text>
        <dbReference type="EC" id="2.7.13.3"/>
    </reaction>
</comment>
<dbReference type="InterPro" id="IPR004358">
    <property type="entry name" value="Sig_transdc_His_kin-like_C"/>
</dbReference>
<evidence type="ECO:0000256" key="2">
    <source>
        <dbReference type="ARBA" id="ARBA00012438"/>
    </source>
</evidence>